<dbReference type="PANTHER" id="PTHR32024">
    <property type="entry name" value="TRK SYSTEM POTASSIUM UPTAKE PROTEIN TRKG-RELATED"/>
    <property type="match status" value="1"/>
</dbReference>
<evidence type="ECO:0000256" key="3">
    <source>
        <dbReference type="ARBA" id="ARBA00022448"/>
    </source>
</evidence>
<gene>
    <name evidence="10" type="primary">trkG_1</name>
    <name evidence="10" type="ORF">PAM7066_00550</name>
</gene>
<accession>A0A1Y5RI20</accession>
<dbReference type="PANTHER" id="PTHR32024:SF2">
    <property type="entry name" value="TRK SYSTEM POTASSIUM UPTAKE PROTEIN TRKG-RELATED"/>
    <property type="match status" value="1"/>
</dbReference>
<evidence type="ECO:0000256" key="5">
    <source>
        <dbReference type="ARBA" id="ARBA00022692"/>
    </source>
</evidence>
<evidence type="ECO:0000256" key="9">
    <source>
        <dbReference type="SAM" id="Phobius"/>
    </source>
</evidence>
<feature type="transmembrane region" description="Helical" evidence="9">
    <location>
        <begin position="39"/>
        <end position="60"/>
    </location>
</feature>
<feature type="transmembrane region" description="Helical" evidence="9">
    <location>
        <begin position="471"/>
        <end position="495"/>
    </location>
</feature>
<evidence type="ECO:0000313" key="10">
    <source>
        <dbReference type="EMBL" id="SLN17649.1"/>
    </source>
</evidence>
<name>A0A1Y5RI20_9RHOB</name>
<keyword evidence="5 9" id="KW-0812">Transmembrane</keyword>
<keyword evidence="11" id="KW-1185">Reference proteome</keyword>
<dbReference type="AlphaFoldDB" id="A0A1Y5RI20"/>
<keyword evidence="4" id="KW-1003">Cell membrane</keyword>
<protein>
    <submittedName>
        <fullName evidence="10">Trk system potassium uptake protein TrkG</fullName>
    </submittedName>
</protein>
<dbReference type="EMBL" id="FWFV01000001">
    <property type="protein sequence ID" value="SLN17649.1"/>
    <property type="molecule type" value="Genomic_DNA"/>
</dbReference>
<feature type="transmembrane region" description="Helical" evidence="9">
    <location>
        <begin position="72"/>
        <end position="90"/>
    </location>
</feature>
<keyword evidence="3" id="KW-0813">Transport</keyword>
<evidence type="ECO:0000256" key="7">
    <source>
        <dbReference type="ARBA" id="ARBA00023065"/>
    </source>
</evidence>
<organism evidence="10 11">
    <name type="scientific">Palleronia marisminoris</name>
    <dbReference type="NCBI Taxonomy" id="315423"/>
    <lineage>
        <taxon>Bacteria</taxon>
        <taxon>Pseudomonadati</taxon>
        <taxon>Pseudomonadota</taxon>
        <taxon>Alphaproteobacteria</taxon>
        <taxon>Rhodobacterales</taxon>
        <taxon>Roseobacteraceae</taxon>
        <taxon>Palleronia</taxon>
    </lineage>
</organism>
<dbReference type="GO" id="GO:0008324">
    <property type="term" value="F:monoatomic cation transmembrane transporter activity"/>
    <property type="evidence" value="ECO:0007669"/>
    <property type="project" value="InterPro"/>
</dbReference>
<dbReference type="RefSeq" id="WP_085852566.1">
    <property type="nucleotide sequence ID" value="NZ_FOPF01000001.1"/>
</dbReference>
<evidence type="ECO:0000256" key="2">
    <source>
        <dbReference type="ARBA" id="ARBA00009137"/>
    </source>
</evidence>
<dbReference type="GO" id="GO:0005886">
    <property type="term" value="C:plasma membrane"/>
    <property type="evidence" value="ECO:0007669"/>
    <property type="project" value="UniProtKB-SubCell"/>
</dbReference>
<reference evidence="10 11" key="1">
    <citation type="submission" date="2017-03" db="EMBL/GenBank/DDBJ databases">
        <authorList>
            <person name="Afonso C.L."/>
            <person name="Miller P.J."/>
            <person name="Scott M.A."/>
            <person name="Spackman E."/>
            <person name="Goraichik I."/>
            <person name="Dimitrov K.M."/>
            <person name="Suarez D.L."/>
            <person name="Swayne D.E."/>
        </authorList>
    </citation>
    <scope>NUCLEOTIDE SEQUENCE [LARGE SCALE GENOMIC DNA]</scope>
    <source>
        <strain evidence="10 11">CECT 7066</strain>
    </source>
</reference>
<evidence type="ECO:0000256" key="8">
    <source>
        <dbReference type="ARBA" id="ARBA00023136"/>
    </source>
</evidence>
<feature type="transmembrane region" description="Helical" evidence="9">
    <location>
        <begin position="310"/>
        <end position="332"/>
    </location>
</feature>
<keyword evidence="7" id="KW-0406">Ion transport</keyword>
<feature type="transmembrane region" description="Helical" evidence="9">
    <location>
        <begin position="241"/>
        <end position="260"/>
    </location>
</feature>
<keyword evidence="6 9" id="KW-1133">Transmembrane helix</keyword>
<feature type="transmembrane region" description="Helical" evidence="9">
    <location>
        <begin position="134"/>
        <end position="156"/>
    </location>
</feature>
<evidence type="ECO:0000256" key="1">
    <source>
        <dbReference type="ARBA" id="ARBA00004651"/>
    </source>
</evidence>
<sequence length="502" mass="53994">MWPALKRLPFLLILQGLGAAAMFVPAIHAFRLGYMHTARCFFYSGLLFLVLFVLMAMALGARGRDGGTRGQLSGLVGALLLLPLMLAVPFREALSDSRVLAPWFEMVSSLTTTGATLYPGGGTLPPSLHLWRAMVGWMGGLLFWVSALAVLAPLNLGGFEVIATDMNSAGRTALRERRAGRPGERLRRYAVRLAPIYAALTLTLWLGLVITGVEPGVGAILAMSTMSTSGITSGAFQGTGFLSELLVFVFLIFAISRLTFRNDFITRDRGSLRRDPEIRMAAALLILVPGFLFFRHFVGSIETEGGRDLDAAIAALWGALFMTMSFLTTAGFESAFFEDTRFWSGLDTPGLLFVGLSLIGGGVATTAGGVKLLRIFALYKHGAREMNRLVHPSSIGGAGLRGRRLRREGAFVAWIFFMLFAITVAVTMAALSLAGVDFEDSVVLTIAALSNNGPLAELGGEQPISYGDLTAAAQLILALVMVLGRLEALAIIALFNQDFWRS</sequence>
<dbReference type="GO" id="GO:0030001">
    <property type="term" value="P:metal ion transport"/>
    <property type="evidence" value="ECO:0007669"/>
    <property type="project" value="UniProtKB-ARBA"/>
</dbReference>
<feature type="transmembrane region" description="Helical" evidence="9">
    <location>
        <begin position="189"/>
        <end position="210"/>
    </location>
</feature>
<evidence type="ECO:0000256" key="4">
    <source>
        <dbReference type="ARBA" id="ARBA00022475"/>
    </source>
</evidence>
<comment type="similarity">
    <text evidence="2">Belongs to the TrkH potassium transport family.</text>
</comment>
<feature type="transmembrane region" description="Helical" evidence="9">
    <location>
        <begin position="280"/>
        <end position="298"/>
    </location>
</feature>
<dbReference type="STRING" id="315423.SAMN04488020_101549"/>
<comment type="subcellular location">
    <subcellularLocation>
        <location evidence="1">Cell membrane</location>
        <topology evidence="1">Multi-pass membrane protein</topology>
    </subcellularLocation>
</comment>
<dbReference type="Proteomes" id="UP000193870">
    <property type="component" value="Unassembled WGS sequence"/>
</dbReference>
<proteinExistence type="inferred from homology"/>
<keyword evidence="8 9" id="KW-0472">Membrane</keyword>
<dbReference type="InterPro" id="IPR003445">
    <property type="entry name" value="Cat_transpt"/>
</dbReference>
<evidence type="ECO:0000256" key="6">
    <source>
        <dbReference type="ARBA" id="ARBA00022989"/>
    </source>
</evidence>
<dbReference type="OrthoDB" id="7818483at2"/>
<feature type="transmembrane region" description="Helical" evidence="9">
    <location>
        <begin position="411"/>
        <end position="434"/>
    </location>
</feature>
<evidence type="ECO:0000313" key="11">
    <source>
        <dbReference type="Proteomes" id="UP000193870"/>
    </source>
</evidence>
<dbReference type="Pfam" id="PF02386">
    <property type="entry name" value="TrkH"/>
    <property type="match status" value="1"/>
</dbReference>